<evidence type="ECO:0000256" key="9">
    <source>
        <dbReference type="ARBA" id="ARBA00022840"/>
    </source>
</evidence>
<evidence type="ECO:0000256" key="6">
    <source>
        <dbReference type="ARBA" id="ARBA00022694"/>
    </source>
</evidence>
<dbReference type="PANTHER" id="PTHR17490">
    <property type="entry name" value="SUA5"/>
    <property type="match status" value="1"/>
</dbReference>
<evidence type="ECO:0000256" key="7">
    <source>
        <dbReference type="ARBA" id="ARBA00022695"/>
    </source>
</evidence>
<evidence type="ECO:0000256" key="2">
    <source>
        <dbReference type="ARBA" id="ARBA00007663"/>
    </source>
</evidence>
<proteinExistence type="inferred from homology"/>
<dbReference type="GO" id="GO:0061710">
    <property type="term" value="F:L-threonylcarbamoyladenylate synthase"/>
    <property type="evidence" value="ECO:0007669"/>
    <property type="project" value="UniProtKB-EC"/>
</dbReference>
<keyword evidence="7" id="KW-0548">Nucleotidyltransferase</keyword>
<dbReference type="GO" id="GO:0006450">
    <property type="term" value="P:regulation of translational fidelity"/>
    <property type="evidence" value="ECO:0007669"/>
    <property type="project" value="TreeGrafter"/>
</dbReference>
<dbReference type="GO" id="GO:0005737">
    <property type="term" value="C:cytoplasm"/>
    <property type="evidence" value="ECO:0007669"/>
    <property type="project" value="UniProtKB-SubCell"/>
</dbReference>
<comment type="subcellular location">
    <subcellularLocation>
        <location evidence="1">Cytoplasm</location>
    </subcellularLocation>
</comment>
<evidence type="ECO:0000256" key="8">
    <source>
        <dbReference type="ARBA" id="ARBA00022741"/>
    </source>
</evidence>
<dbReference type="PANTHER" id="PTHR17490:SF16">
    <property type="entry name" value="THREONYLCARBAMOYL-AMP SYNTHASE"/>
    <property type="match status" value="1"/>
</dbReference>
<sequence>MPQVDFAEFVEQVQTGVALASFPTDTVPALAARPDQGNRIYATKGRAPDKPLILMGATLDDLLPFVSGTEAEIAIWRQMAAQYWPGALTLVLPASDRLPPQMNPLQTGTLGIRVPDHPLARHILAYTGPLATTSVNRSGQPALEEMRDIAAQFPELLLLSQGAIAALQAQLGSFPLTASGVPSTVIRWQQGEWDILRQGSVHIPA</sequence>
<keyword evidence="4" id="KW-0963">Cytoplasm</keyword>
<protein>
    <recommendedName>
        <fullName evidence="10">L-threonylcarbamoyladenylate synthase</fullName>
        <ecNumber evidence="3">2.7.7.87</ecNumber>
    </recommendedName>
    <alternativeName>
        <fullName evidence="10">L-threonylcarbamoyladenylate synthase</fullName>
    </alternativeName>
</protein>
<evidence type="ECO:0000256" key="4">
    <source>
        <dbReference type="ARBA" id="ARBA00022490"/>
    </source>
</evidence>
<evidence type="ECO:0000313" key="13">
    <source>
        <dbReference type="EMBL" id="NEV67988.1"/>
    </source>
</evidence>
<comment type="similarity">
    <text evidence="2">Belongs to the SUA5 family.</text>
</comment>
<keyword evidence="5" id="KW-0808">Transferase</keyword>
<evidence type="ECO:0000256" key="5">
    <source>
        <dbReference type="ARBA" id="ARBA00022679"/>
    </source>
</evidence>
<dbReference type="GO" id="GO:0000049">
    <property type="term" value="F:tRNA binding"/>
    <property type="evidence" value="ECO:0007669"/>
    <property type="project" value="TreeGrafter"/>
</dbReference>
<reference evidence="13" key="1">
    <citation type="submission" date="2014-11" db="EMBL/GenBank/DDBJ databases">
        <authorList>
            <person name="Malar M.C."/>
            <person name="Sen D."/>
            <person name="Tripathy S."/>
        </authorList>
    </citation>
    <scope>NUCLEOTIDE SEQUENCE</scope>
    <source>
        <strain evidence="13">BDU141951</strain>
    </source>
</reference>
<dbReference type="PROSITE" id="PS51163">
    <property type="entry name" value="YRDC"/>
    <property type="match status" value="1"/>
</dbReference>
<evidence type="ECO:0000259" key="12">
    <source>
        <dbReference type="PROSITE" id="PS51163"/>
    </source>
</evidence>
<dbReference type="GO" id="GO:0003725">
    <property type="term" value="F:double-stranded RNA binding"/>
    <property type="evidence" value="ECO:0007669"/>
    <property type="project" value="InterPro"/>
</dbReference>
<dbReference type="EC" id="2.7.7.87" evidence="3"/>
<dbReference type="SUPFAM" id="SSF55821">
    <property type="entry name" value="YrdC/RibB"/>
    <property type="match status" value="1"/>
</dbReference>
<evidence type="ECO:0000256" key="10">
    <source>
        <dbReference type="ARBA" id="ARBA00029774"/>
    </source>
</evidence>
<gene>
    <name evidence="13" type="ORF">QQ91_012775</name>
</gene>
<evidence type="ECO:0000256" key="11">
    <source>
        <dbReference type="ARBA" id="ARBA00048366"/>
    </source>
</evidence>
<dbReference type="InterPro" id="IPR050156">
    <property type="entry name" value="TC-AMP_synthase_SUA5"/>
</dbReference>
<dbReference type="InterPro" id="IPR006070">
    <property type="entry name" value="Sua5-like_dom"/>
</dbReference>
<dbReference type="InterPro" id="IPR017945">
    <property type="entry name" value="DHBP_synth_RibB-like_a/b_dom"/>
</dbReference>
<keyword evidence="6" id="KW-0819">tRNA processing</keyword>
<dbReference type="AlphaFoldDB" id="A0A0C1Y6X8"/>
<name>A0A0C1Y6X8_9CYAN</name>
<reference evidence="13" key="2">
    <citation type="journal article" date="2015" name="Genome Announc.">
        <title>Draft Genome Sequence of Filamentous Marine Cyanobacterium Lyngbya confervoides Strain BDU141951.</title>
        <authorList>
            <person name="Chandrababunaidu M.M."/>
            <person name="Sen D."/>
            <person name="Tripathy S."/>
        </authorList>
    </citation>
    <scope>NUCLEOTIDE SEQUENCE</scope>
    <source>
        <strain evidence="13">BDU141951</strain>
    </source>
</reference>
<organism evidence="13">
    <name type="scientific">Lyngbya confervoides BDU141951</name>
    <dbReference type="NCBI Taxonomy" id="1574623"/>
    <lineage>
        <taxon>Bacteria</taxon>
        <taxon>Bacillati</taxon>
        <taxon>Cyanobacteriota</taxon>
        <taxon>Cyanophyceae</taxon>
        <taxon>Oscillatoriophycideae</taxon>
        <taxon>Oscillatoriales</taxon>
        <taxon>Microcoleaceae</taxon>
        <taxon>Lyngbya</taxon>
    </lineage>
</organism>
<keyword evidence="8" id="KW-0547">Nucleotide-binding</keyword>
<comment type="caution">
    <text evidence="13">The sequence shown here is derived from an EMBL/GenBank/DDBJ whole genome shotgun (WGS) entry which is preliminary data.</text>
</comment>
<feature type="domain" description="YrdC-like" evidence="12">
    <location>
        <begin position="3"/>
        <end position="201"/>
    </location>
</feature>
<dbReference type="Gene3D" id="3.90.870.10">
    <property type="entry name" value="DHBP synthase"/>
    <property type="match status" value="1"/>
</dbReference>
<dbReference type="EMBL" id="JTHE02000003">
    <property type="protein sequence ID" value="NEV67988.1"/>
    <property type="molecule type" value="Genomic_DNA"/>
</dbReference>
<accession>A0A0C1Y6X8</accession>
<keyword evidence="9" id="KW-0067">ATP-binding</keyword>
<evidence type="ECO:0000256" key="1">
    <source>
        <dbReference type="ARBA" id="ARBA00004496"/>
    </source>
</evidence>
<dbReference type="Pfam" id="PF01300">
    <property type="entry name" value="Sua5_yciO_yrdC"/>
    <property type="match status" value="1"/>
</dbReference>
<evidence type="ECO:0000256" key="3">
    <source>
        <dbReference type="ARBA" id="ARBA00012584"/>
    </source>
</evidence>
<reference evidence="13" key="3">
    <citation type="submission" date="2020-02" db="EMBL/GenBank/DDBJ databases">
        <authorList>
            <person name="Sarangi A.N."/>
            <person name="Ghosh S."/>
            <person name="Mukherjee M."/>
            <person name="Tripathy S."/>
        </authorList>
    </citation>
    <scope>NUCLEOTIDE SEQUENCE</scope>
    <source>
        <strain evidence="13">BDU141951</strain>
    </source>
</reference>
<comment type="catalytic activity">
    <reaction evidence="11">
        <text>L-threonine + hydrogencarbonate + ATP = L-threonylcarbamoyladenylate + diphosphate + H2O</text>
        <dbReference type="Rhea" id="RHEA:36407"/>
        <dbReference type="ChEBI" id="CHEBI:15377"/>
        <dbReference type="ChEBI" id="CHEBI:17544"/>
        <dbReference type="ChEBI" id="CHEBI:30616"/>
        <dbReference type="ChEBI" id="CHEBI:33019"/>
        <dbReference type="ChEBI" id="CHEBI:57926"/>
        <dbReference type="ChEBI" id="CHEBI:73682"/>
        <dbReference type="EC" id="2.7.7.87"/>
    </reaction>
</comment>
<dbReference type="GO" id="GO:0008033">
    <property type="term" value="P:tRNA processing"/>
    <property type="evidence" value="ECO:0007669"/>
    <property type="project" value="UniProtKB-KW"/>
</dbReference>
<dbReference type="GO" id="GO:0005524">
    <property type="term" value="F:ATP binding"/>
    <property type="evidence" value="ECO:0007669"/>
    <property type="project" value="UniProtKB-KW"/>
</dbReference>